<keyword evidence="2" id="KW-1185">Reference proteome</keyword>
<comment type="caution">
    <text evidence="1">The sequence shown here is derived from an EMBL/GenBank/DDBJ whole genome shotgun (WGS) entry which is preliminary data.</text>
</comment>
<evidence type="ECO:0000313" key="2">
    <source>
        <dbReference type="Proteomes" id="UP000291822"/>
    </source>
</evidence>
<dbReference type="EMBL" id="SJTG01000001">
    <property type="protein sequence ID" value="TCI12937.1"/>
    <property type="molecule type" value="Genomic_DNA"/>
</dbReference>
<protein>
    <recommendedName>
        <fullName evidence="3">MipA/OmpV family protein</fullName>
    </recommendedName>
</protein>
<evidence type="ECO:0000313" key="1">
    <source>
        <dbReference type="EMBL" id="TCI12937.1"/>
    </source>
</evidence>
<dbReference type="Proteomes" id="UP000291822">
    <property type="component" value="Unassembled WGS sequence"/>
</dbReference>
<name>A0A4V6NA19_9GAMM</name>
<sequence length="287" mass="31090">MMDASRCQDDHPVRTGQARAGVVAPHAWRRFVVAAALAAGGCIPWGPLMAQSAIWHGAVSLDSQLVDRGLAMSPETPMLQGALSWNTASGWSAGASAATEVRAPSRVAQILAQVSHRWTLDPDWQIQGGLSYYDYPGAASLPAYDRAELGVTAQYRDTLSVGISAMRTFASGDSSIRWAGDVGFRWPLPWRFSLTASAGYSESLATRYRTYAHSQSHAYGDYGHGDGGPGYYGHDSIHAYAYGHLGLAWTHGSWRVALDRIMIDPDMRRQLGDLAASPWLGTVSWSF</sequence>
<gene>
    <name evidence="1" type="ORF">EZM97_06370</name>
</gene>
<evidence type="ECO:0008006" key="3">
    <source>
        <dbReference type="Google" id="ProtNLM"/>
    </source>
</evidence>
<organism evidence="1 2">
    <name type="scientific">Dyella soli</name>
    <dbReference type="NCBI Taxonomy" id="522319"/>
    <lineage>
        <taxon>Bacteria</taxon>
        <taxon>Pseudomonadati</taxon>
        <taxon>Pseudomonadota</taxon>
        <taxon>Gammaproteobacteria</taxon>
        <taxon>Lysobacterales</taxon>
        <taxon>Rhodanobacteraceae</taxon>
        <taxon>Dyella</taxon>
    </lineage>
</organism>
<proteinExistence type="predicted"/>
<dbReference type="AlphaFoldDB" id="A0A4V6NA19"/>
<accession>A0A4V6NA19</accession>
<dbReference type="InterPro" id="IPR010239">
    <property type="entry name" value="CHP02001"/>
</dbReference>
<dbReference type="NCBIfam" id="TIGR02001">
    <property type="entry name" value="gcw_chp"/>
    <property type="match status" value="1"/>
</dbReference>
<reference evidence="1 2" key="1">
    <citation type="submission" date="2019-02" db="EMBL/GenBank/DDBJ databases">
        <title>Dyella amyloliquefaciens sp. nov., isolated from forest soil.</title>
        <authorList>
            <person name="Gao Z.-H."/>
            <person name="Qiu L.-H."/>
        </authorList>
    </citation>
    <scope>NUCLEOTIDE SEQUENCE [LARGE SCALE GENOMIC DNA]</scope>
    <source>
        <strain evidence="1 2">KACC 12747</strain>
    </source>
</reference>